<dbReference type="SUPFAM" id="SSF53271">
    <property type="entry name" value="PRTase-like"/>
    <property type="match status" value="1"/>
</dbReference>
<dbReference type="CDD" id="cd06223">
    <property type="entry name" value="PRTases_typeI"/>
    <property type="match status" value="1"/>
</dbReference>
<evidence type="ECO:0000256" key="1">
    <source>
        <dbReference type="ARBA" id="ARBA00001946"/>
    </source>
</evidence>
<name>H9B9K3_EIMTE</name>
<dbReference type="GO" id="GO:0008655">
    <property type="term" value="P:pyrimidine-containing compound salvage"/>
    <property type="evidence" value="ECO:0007669"/>
    <property type="project" value="UniProtKB-ARBA"/>
</dbReference>
<evidence type="ECO:0000256" key="6">
    <source>
        <dbReference type="ARBA" id="ARBA00022676"/>
    </source>
</evidence>
<protein>
    <recommendedName>
        <fullName evidence="4">uracil phosphoribosyltransferase</fullName>
        <ecNumber evidence="4">2.4.2.9</ecNumber>
    </recommendedName>
</protein>
<keyword evidence="8" id="KW-0547">Nucleotide-binding</keyword>
<dbReference type="GO" id="GO:0005525">
    <property type="term" value="F:GTP binding"/>
    <property type="evidence" value="ECO:0007669"/>
    <property type="project" value="UniProtKB-KW"/>
</dbReference>
<dbReference type="VEuPathDB" id="ToxoDB:ETH_00009340"/>
<comment type="cofactor">
    <cofactor evidence="1">
        <name>Mg(2+)</name>
        <dbReference type="ChEBI" id="CHEBI:18420"/>
    </cofactor>
</comment>
<keyword evidence="6" id="KW-0328">Glycosyltransferase</keyword>
<dbReference type="VEuPathDB" id="ToxoDB:ETH2_0955300"/>
<evidence type="ECO:0000256" key="2">
    <source>
        <dbReference type="ARBA" id="ARBA00005180"/>
    </source>
</evidence>
<feature type="domain" description="Phosphoribosyltransferase" evidence="10">
    <location>
        <begin position="40"/>
        <end position="243"/>
    </location>
</feature>
<comment type="similarity">
    <text evidence="3">Belongs to the UPRTase family.</text>
</comment>
<dbReference type="EMBL" id="JN987440">
    <property type="protein sequence ID" value="AET50663.1"/>
    <property type="molecule type" value="mRNA"/>
</dbReference>
<reference evidence="11" key="1">
    <citation type="journal article" date="2012" name="BMC Genomics">
        <title>Characterisation of full-length cDNA sequences provides insights into the Eimeria tenella transcriptome.</title>
        <authorList>
            <person name="Amiruddin N."/>
            <person name="Lee X.W."/>
            <person name="Blake D.P."/>
            <person name="Suzuki Y."/>
            <person name="Tay Y.L."/>
            <person name="Lim L.S."/>
            <person name="Tomley F.M."/>
            <person name="Watanabe J."/>
            <person name="Sugimoto C."/>
            <person name="Wan K.L."/>
        </authorList>
    </citation>
    <scope>NUCLEOTIDE SEQUENCE</scope>
    <source>
        <strain evidence="11">Houghton</strain>
    </source>
</reference>
<evidence type="ECO:0000256" key="9">
    <source>
        <dbReference type="ARBA" id="ARBA00023134"/>
    </source>
</evidence>
<evidence type="ECO:0000256" key="8">
    <source>
        <dbReference type="ARBA" id="ARBA00022741"/>
    </source>
</evidence>
<evidence type="ECO:0000256" key="7">
    <source>
        <dbReference type="ARBA" id="ARBA00022679"/>
    </source>
</evidence>
<dbReference type="NCBIfam" id="NF001097">
    <property type="entry name" value="PRK00129.1"/>
    <property type="match status" value="1"/>
</dbReference>
<evidence type="ECO:0000256" key="4">
    <source>
        <dbReference type="ARBA" id="ARBA00011894"/>
    </source>
</evidence>
<dbReference type="InterPro" id="IPR029057">
    <property type="entry name" value="PRTase-like"/>
</dbReference>
<evidence type="ECO:0000259" key="10">
    <source>
        <dbReference type="Pfam" id="PF14681"/>
    </source>
</evidence>
<dbReference type="Pfam" id="PF14681">
    <property type="entry name" value="UPRTase"/>
    <property type="match status" value="1"/>
</dbReference>
<comment type="pathway">
    <text evidence="2">Pyrimidine metabolism; UMP biosynthesis via salvage pathway; UMP from uracil: step 1/1.</text>
</comment>
<keyword evidence="9" id="KW-0342">GTP-binding</keyword>
<keyword evidence="7" id="KW-0808">Transferase</keyword>
<dbReference type="InterPro" id="IPR000836">
    <property type="entry name" value="PRTase_dom"/>
</dbReference>
<evidence type="ECO:0000256" key="5">
    <source>
        <dbReference type="ARBA" id="ARBA00022533"/>
    </source>
</evidence>
<dbReference type="EC" id="2.4.2.9" evidence="4"/>
<accession>H9B9K3</accession>
<dbReference type="Gene3D" id="3.40.50.2020">
    <property type="match status" value="1"/>
</dbReference>
<dbReference type="AlphaFoldDB" id="H9B9K3"/>
<sequence>MSGTISPADSAETPTFCPSQEEQSVISRVLASHPRLMLVRQTTQLRAIMTIIRNRETRKEEFIFYADRAIRLLIEEALNALPFVPCTVTTPLGATYEGLAFASGLCGVSIVRAGESMESALRAVCRGCAIGKILIQRDEKTSEPVLYYAKLPADVHRRSVLRMDPMCATGGSVCRAVSVLKSCGVEEEKIVFATLMAAPPGLHKVLQQHPNIRIVCASIEAGLNDKNFLVPGIGDFGDRYFGTE</sequence>
<evidence type="ECO:0000313" key="11">
    <source>
        <dbReference type="EMBL" id="AET50663.1"/>
    </source>
</evidence>
<dbReference type="GO" id="GO:0004845">
    <property type="term" value="F:uracil phosphoribosyltransferase activity"/>
    <property type="evidence" value="ECO:0007669"/>
    <property type="project" value="UniProtKB-EC"/>
</dbReference>
<organism evidence="11">
    <name type="scientific">Eimeria tenella</name>
    <name type="common">Coccidian parasite</name>
    <dbReference type="NCBI Taxonomy" id="5802"/>
    <lineage>
        <taxon>Eukaryota</taxon>
        <taxon>Sar</taxon>
        <taxon>Alveolata</taxon>
        <taxon>Apicomplexa</taxon>
        <taxon>Conoidasida</taxon>
        <taxon>Coccidia</taxon>
        <taxon>Eucoccidiorida</taxon>
        <taxon>Eimeriorina</taxon>
        <taxon>Eimeriidae</taxon>
        <taxon>Eimeria</taxon>
    </lineage>
</organism>
<proteinExistence type="evidence at transcript level"/>
<dbReference type="FunFam" id="3.40.50.2020:FF:000023">
    <property type="entry name" value="Probable uracil phosphoribosyltransferase"/>
    <property type="match status" value="1"/>
</dbReference>
<evidence type="ECO:0000256" key="3">
    <source>
        <dbReference type="ARBA" id="ARBA00009516"/>
    </source>
</evidence>
<keyword evidence="5" id="KW-0021">Allosteric enzyme</keyword>